<protein>
    <submittedName>
        <fullName evidence="1">Uncharacterized protein</fullName>
    </submittedName>
</protein>
<evidence type="ECO:0000313" key="1">
    <source>
        <dbReference type="EMBL" id="MBV7391957.1"/>
    </source>
</evidence>
<name>A0ABS6TGI5_9ENTE</name>
<reference evidence="1 2" key="1">
    <citation type="submission" date="2021-06" db="EMBL/GenBank/DDBJ databases">
        <title>Enterococcus alishanensis sp. nov., a novel lactic acid bacterium isolated from fresh coffee beans.</title>
        <authorList>
            <person name="Chen Y.-S."/>
        </authorList>
    </citation>
    <scope>NUCLEOTIDE SEQUENCE [LARGE SCALE GENOMIC DNA]</scope>
    <source>
        <strain evidence="1 2">ALS3</strain>
    </source>
</reference>
<gene>
    <name evidence="1" type="ORF">KUA55_14850</name>
</gene>
<dbReference type="Pfam" id="PF19848">
    <property type="entry name" value="DUF6323"/>
    <property type="match status" value="1"/>
</dbReference>
<dbReference type="EMBL" id="JAHUZB010000007">
    <property type="protein sequence ID" value="MBV7391957.1"/>
    <property type="molecule type" value="Genomic_DNA"/>
</dbReference>
<dbReference type="InterPro" id="IPR046286">
    <property type="entry name" value="DUF6323"/>
</dbReference>
<proteinExistence type="predicted"/>
<accession>A0ABS6TGI5</accession>
<dbReference type="Proteomes" id="UP000774130">
    <property type="component" value="Unassembled WGS sequence"/>
</dbReference>
<comment type="caution">
    <text evidence="1">The sequence shown here is derived from an EMBL/GenBank/DDBJ whole genome shotgun (WGS) entry which is preliminary data.</text>
</comment>
<keyword evidence="2" id="KW-1185">Reference proteome</keyword>
<dbReference type="RefSeq" id="WP_218327173.1">
    <property type="nucleotide sequence ID" value="NZ_JAHUZB010000007.1"/>
</dbReference>
<sequence>MGNFDITLFNQVLPVTIKKVEDELNQLTVKKGFALQAAEVENLLVERNQLFLENHLIDFGLDNVIYLAEEILREEVWGKRDFLEKLADVMEIFYYLRGNENQSISDDELIEGIGKVAAFYEGNMDRVKGYFEDHSFLEVEGESWEMD</sequence>
<organism evidence="1 2">
    <name type="scientific">Enterococcus alishanensis</name>
    <dbReference type="NCBI Taxonomy" id="1303817"/>
    <lineage>
        <taxon>Bacteria</taxon>
        <taxon>Bacillati</taxon>
        <taxon>Bacillota</taxon>
        <taxon>Bacilli</taxon>
        <taxon>Lactobacillales</taxon>
        <taxon>Enterococcaceae</taxon>
        <taxon>Enterococcus</taxon>
    </lineage>
</organism>
<evidence type="ECO:0000313" key="2">
    <source>
        <dbReference type="Proteomes" id="UP000774130"/>
    </source>
</evidence>